<comment type="similarity">
    <text evidence="2">Belongs to the MscS (TC 1.A.23) family.</text>
</comment>
<dbReference type="Pfam" id="PF00924">
    <property type="entry name" value="MS_channel_2nd"/>
    <property type="match status" value="1"/>
</dbReference>
<dbReference type="RefSeq" id="WP_161340190.1">
    <property type="nucleotide sequence ID" value="NZ_JBHSDG010000003.1"/>
</dbReference>
<keyword evidence="3" id="KW-1003">Cell membrane</keyword>
<keyword evidence="6 7" id="KW-0472">Membrane</keyword>
<dbReference type="Gene3D" id="1.10.287.1260">
    <property type="match status" value="1"/>
</dbReference>
<evidence type="ECO:0000256" key="2">
    <source>
        <dbReference type="ARBA" id="ARBA00008017"/>
    </source>
</evidence>
<keyword evidence="4 7" id="KW-0812">Transmembrane</keyword>
<dbReference type="InterPro" id="IPR010920">
    <property type="entry name" value="LSM_dom_sf"/>
</dbReference>
<evidence type="ECO:0000256" key="4">
    <source>
        <dbReference type="ARBA" id="ARBA00022692"/>
    </source>
</evidence>
<feature type="transmembrane region" description="Helical" evidence="7">
    <location>
        <begin position="12"/>
        <end position="35"/>
    </location>
</feature>
<dbReference type="OrthoDB" id="9799209at2"/>
<feature type="transmembrane region" description="Helical" evidence="7">
    <location>
        <begin position="125"/>
        <end position="143"/>
    </location>
</feature>
<evidence type="ECO:0000259" key="10">
    <source>
        <dbReference type="Pfam" id="PF21088"/>
    </source>
</evidence>
<accession>A0A845MM88</accession>
<reference evidence="11 12" key="1">
    <citation type="journal article" date="2014" name="Int. J. Syst. Evol. Microbiol.">
        <title>Sneathiella chungangensis sp. nov., isolated from a marine sand, and emended description of the genus Sneathiella.</title>
        <authorList>
            <person name="Siamphan C."/>
            <person name="Kim H."/>
            <person name="Lee J.S."/>
            <person name="Kim W."/>
        </authorList>
    </citation>
    <scope>NUCLEOTIDE SEQUENCE [LARGE SCALE GENOMIC DNA]</scope>
    <source>
        <strain evidence="11 12">KCTC 32476</strain>
    </source>
</reference>
<dbReference type="Gene3D" id="2.30.30.60">
    <property type="match status" value="1"/>
</dbReference>
<dbReference type="InterPro" id="IPR023408">
    <property type="entry name" value="MscS_beta-dom_sf"/>
</dbReference>
<dbReference type="PANTHER" id="PTHR30347:SF1">
    <property type="entry name" value="MECHANOSENSITIVE CHANNEL MSCK"/>
    <property type="match status" value="1"/>
</dbReference>
<dbReference type="SUPFAM" id="SSF50182">
    <property type="entry name" value="Sm-like ribonucleoproteins"/>
    <property type="match status" value="1"/>
</dbReference>
<evidence type="ECO:0000313" key="12">
    <source>
        <dbReference type="Proteomes" id="UP000445696"/>
    </source>
</evidence>
<comment type="subcellular location">
    <subcellularLocation>
        <location evidence="1">Cell membrane</location>
        <topology evidence="1">Multi-pass membrane protein</topology>
    </subcellularLocation>
</comment>
<sequence>MAKFWTSLFKPRAWVAKLLLVVAIVGFAVFGYLGYLDPVREFLDSDNFAFNIGEMRFSAYLLVKAVILVILLFWLVGILSEVLENRIKSIHRIKSSNKALIIKAIQIVIYFLAFLFILGVLGIDLTALTVFSGAVGIGVGFGLQKIASNFISGIILLFEKSVEEGDLIELNDGITGFVRETGARYTRIETFQGHETMVPNEDFITNRVTNWTYSNSRTRVDVNIGVAYGTDLELAAKLITEAAKEHPRCMADPPAECYLVDFGDSSVNFTLYFWIEDVSQGRIRPRSDVLFAIWRKFGENQIEIPFPQRDLHIKNPEALK</sequence>
<name>A0A845MM88_9PROT</name>
<gene>
    <name evidence="11" type="ORF">GQF03_15560</name>
</gene>
<dbReference type="Pfam" id="PF21082">
    <property type="entry name" value="MS_channel_3rd"/>
    <property type="match status" value="1"/>
</dbReference>
<feature type="domain" description="Mechanosensitive ion channel transmembrane helices 2/3" evidence="10">
    <location>
        <begin position="105"/>
        <end position="144"/>
    </location>
</feature>
<keyword evidence="5 7" id="KW-1133">Transmembrane helix</keyword>
<dbReference type="AlphaFoldDB" id="A0A845MM88"/>
<dbReference type="EMBL" id="WTVA01000015">
    <property type="protein sequence ID" value="MZR23754.1"/>
    <property type="molecule type" value="Genomic_DNA"/>
</dbReference>
<feature type="transmembrane region" description="Helical" evidence="7">
    <location>
        <begin position="100"/>
        <end position="119"/>
    </location>
</feature>
<feature type="domain" description="Mechanosensitive ion channel MscS" evidence="8">
    <location>
        <begin position="146"/>
        <end position="212"/>
    </location>
</feature>
<keyword evidence="12" id="KW-1185">Reference proteome</keyword>
<dbReference type="InterPro" id="IPR006685">
    <property type="entry name" value="MscS_channel_2nd"/>
</dbReference>
<dbReference type="InterPro" id="IPR011066">
    <property type="entry name" value="MscS_channel_C_sf"/>
</dbReference>
<evidence type="ECO:0000256" key="6">
    <source>
        <dbReference type="ARBA" id="ARBA00023136"/>
    </source>
</evidence>
<comment type="caution">
    <text evidence="11">The sequence shown here is derived from an EMBL/GenBank/DDBJ whole genome shotgun (WGS) entry which is preliminary data.</text>
</comment>
<dbReference type="GO" id="GO:0005886">
    <property type="term" value="C:plasma membrane"/>
    <property type="evidence" value="ECO:0007669"/>
    <property type="project" value="UniProtKB-SubCell"/>
</dbReference>
<evidence type="ECO:0000256" key="7">
    <source>
        <dbReference type="SAM" id="Phobius"/>
    </source>
</evidence>
<dbReference type="InterPro" id="IPR049278">
    <property type="entry name" value="MS_channel_C"/>
</dbReference>
<dbReference type="GO" id="GO:0008381">
    <property type="term" value="F:mechanosensitive monoatomic ion channel activity"/>
    <property type="evidence" value="ECO:0007669"/>
    <property type="project" value="UniProtKB-ARBA"/>
</dbReference>
<feature type="domain" description="Mechanosensitive ion channel MscS C-terminal" evidence="9">
    <location>
        <begin position="220"/>
        <end position="304"/>
    </location>
</feature>
<evidence type="ECO:0000259" key="8">
    <source>
        <dbReference type="Pfam" id="PF00924"/>
    </source>
</evidence>
<evidence type="ECO:0000256" key="1">
    <source>
        <dbReference type="ARBA" id="ARBA00004651"/>
    </source>
</evidence>
<evidence type="ECO:0000259" key="9">
    <source>
        <dbReference type="Pfam" id="PF21082"/>
    </source>
</evidence>
<feature type="transmembrane region" description="Helical" evidence="7">
    <location>
        <begin position="55"/>
        <end position="79"/>
    </location>
</feature>
<organism evidence="11 12">
    <name type="scientific">Sneathiella chungangensis</name>
    <dbReference type="NCBI Taxonomy" id="1418234"/>
    <lineage>
        <taxon>Bacteria</taxon>
        <taxon>Pseudomonadati</taxon>
        <taxon>Pseudomonadota</taxon>
        <taxon>Alphaproteobacteria</taxon>
        <taxon>Sneathiellales</taxon>
        <taxon>Sneathiellaceae</taxon>
        <taxon>Sneathiella</taxon>
    </lineage>
</organism>
<evidence type="ECO:0000256" key="3">
    <source>
        <dbReference type="ARBA" id="ARBA00022475"/>
    </source>
</evidence>
<protein>
    <submittedName>
        <fullName evidence="11">Mechanosensitive ion channel</fullName>
    </submittedName>
</protein>
<dbReference type="SUPFAM" id="SSF82861">
    <property type="entry name" value="Mechanosensitive channel protein MscS (YggB), transmembrane region"/>
    <property type="match status" value="1"/>
</dbReference>
<dbReference type="SUPFAM" id="SSF82689">
    <property type="entry name" value="Mechanosensitive channel protein MscS (YggB), C-terminal domain"/>
    <property type="match status" value="1"/>
</dbReference>
<dbReference type="InterPro" id="IPR052702">
    <property type="entry name" value="MscS-like_channel"/>
</dbReference>
<dbReference type="Proteomes" id="UP000445696">
    <property type="component" value="Unassembled WGS sequence"/>
</dbReference>
<dbReference type="PANTHER" id="PTHR30347">
    <property type="entry name" value="POTASSIUM CHANNEL RELATED"/>
    <property type="match status" value="1"/>
</dbReference>
<dbReference type="InterPro" id="IPR011014">
    <property type="entry name" value="MscS_channel_TM-2"/>
</dbReference>
<evidence type="ECO:0000313" key="11">
    <source>
        <dbReference type="EMBL" id="MZR23754.1"/>
    </source>
</evidence>
<dbReference type="InterPro" id="IPR049142">
    <property type="entry name" value="MS_channel_1st"/>
</dbReference>
<evidence type="ECO:0000256" key="5">
    <source>
        <dbReference type="ARBA" id="ARBA00022989"/>
    </source>
</evidence>
<proteinExistence type="inferred from homology"/>
<dbReference type="Pfam" id="PF21088">
    <property type="entry name" value="MS_channel_1st"/>
    <property type="match status" value="1"/>
</dbReference>
<dbReference type="Gene3D" id="3.30.70.100">
    <property type="match status" value="1"/>
</dbReference>